<feature type="domain" description="Heparinase II N-terminal" evidence="12">
    <location>
        <begin position="1370"/>
        <end position="1569"/>
    </location>
</feature>
<evidence type="ECO:0000259" key="11">
    <source>
        <dbReference type="Pfam" id="PF00685"/>
    </source>
</evidence>
<name>A0AAU9XPI3_9CNID</name>
<evidence type="ECO:0000256" key="2">
    <source>
        <dbReference type="ARBA" id="ARBA00006556"/>
    </source>
</evidence>
<feature type="signal peptide" evidence="10">
    <location>
        <begin position="1"/>
        <end position="17"/>
    </location>
</feature>
<dbReference type="PANTHER" id="PTHR15532:SF5">
    <property type="entry name" value="SULFOTRANSFERASE DOMAIN-CONTAINING PROTEIN"/>
    <property type="match status" value="1"/>
</dbReference>
<keyword evidence="7" id="KW-0325">Glycoprotein</keyword>
<reference evidence="13 14" key="1">
    <citation type="submission" date="2022-05" db="EMBL/GenBank/DDBJ databases">
        <authorList>
            <consortium name="Genoscope - CEA"/>
            <person name="William W."/>
        </authorList>
    </citation>
    <scope>NUCLEOTIDE SEQUENCE [LARGE SCALE GENOMIC DNA]</scope>
</reference>
<sequence length="2391" mass="274449">MSFSSIIAFAIIAIVSSQTSSNDLKQLHPFLFFNEKDIPSLQERARTTHSEISQRIDLASQEIKKWPEYYLPPEDWKNFSSAWNECYGNDLTALAFYCVLNPEDLKATELAILFMERLSNLPNWRVADLFHDDVPVAHSLTGMATAYDFLYSRLNDTQRTRFLRNITAVTEELYERSFKLWWGFSYLQNHVATNYMAILNGALIVARHKLFEGEKWLSRAHLMLSRNLELFNFVVDGSTNEGVYYGAYTTRSLTQYVFLALRHLRVDFTHSPWLKEHASLLYHTVLPGFRETVGYGDSNRNWSYGPESQLVFLDNHVLRSGLGNWLARQIREHKVQMAGEKVYSQAASHQNSMLHTEFLFYNPDIQERALPNPSMPRLHVFSDWGVVTYGGGIDISSGDNLGSPWGKKRTFLSFKCGVLHGRAINSLVREKHVRFWLERRIRFNPGHEQPDQGSFVFAPNGVPFITETYYAFKYTFLNNALIFGPSQQSSCYKPFEGQIGECNKWFYFKTMAAWRAEGDIISASREDDMVFISGEMSGWYRQELGLISVYRSLIMLNPSVLLVVDHIERKIGSQASVMSAFFHNVDHPFILNESMSKTPHATISIEGLLHRVYWSNLGTDQKSYASSTNYSSSFHSFRTHYLNITTPLNVRYTRTAYLFLGPGYRVDQLPRVLTGHDHGVKISVIVNGVRYHVSIATKHNQPYSRYEFLEFGGYCKVEIREKRSRTVRFGLDVMSSAEEEVVILIPSETNSHTTWNVLSTLFLPFIVSIVLLYLYLQLRKKILRHNLCDVFVICLGMSWLITIMAIHISFCIGEGCDLKKPKVTETSRESRVLSEVQEVPPFVLFTSLPLAGAEILEHLFKNSSNFFFVEVGKGVTKFLDLCSTFHRFHHSSEALRYREYFRYLAKDPKRIFLDLPPELLKTLPAVKLSDPAWGLKFSWLSKIVEERMRAIVVVRDPRGWVNAWLREIRVDTELRTAVYAAFDTVKNLKCSERNMSNFAPEFFEMQQALKDHSDKNDKNTLVQFLAHLWAAETQAVLRANTHFQMGGIRFVQLEDLILKPRKTAEELFRYIGVPLSPAAEHRLLTVVRTEQFALGSSQELIGSKMVEVWKQELSEVDVARIEEICSDLRDPISTQKSTINVKSVRMFLQRTNCFVDSAMTTIRSAPPAGLKRVNKGCSFNASGKCLQSKNHGKLQRCQSGIAELDNDIRELTTFSPVIVDFGKSDVFGKVKNAVPKPSHTKDHYRINWLIADRGMSFSSRIVLTIVAIVSCEASANGLEQLHPFLFFNEKDIPSLHERARTTHSEISQRIYLASQEIKRRPEYYLPPKDWESFSSAWNECYGNDLTALAFYCVLNPEDLKATELAILFMERLSNLPNWRVADSFRDDVPVAHSLTGMATAYDFLYSRLNDTQRTRFLRNITAVTKELYERSFKLWWGFSYLQNHVATNYMAIFNGALIVARHKMFEGEKWLSRAHLMLSRNLELFNFVVDGSTDEGVAYGTYTTRSLTQYVFLALRHLRIDFTHSPWLKEHATFLYHTVLPGFRETVGYGDSNRNWFYGPESQLVFLDNHVLRSGLGNWLARQIREHKVQMAGVKVYSQSASHQKSMLHTEFLFYNPDIQERALPNPSMPRLHVFSDWGVVTYGGGLDISPGNNLGGHWGEKRTFLSFKCGVLHGRAINSLARGKRVRSWLQGRRSFNPGHEQPDQGSFVFAPNGVPFITETYYAYKYTFLNNALVFGPSQQTSCYKPFEGQIGECNKWINFQTMAAWRAQGDIISASSEDDMVFISGEMSGWYRQELGLISVYRSLIMLNPSVLLVVDHIERKIGSQASVMSAFFHNVDHPFILNESVSKTPHATISIEGLLHRVYWSNLETDQKSFASSTNYSSSFHSFRTHYLNITTPLNVRYTRTAYLFLGPGFRVDQLPRIVTGHDHGVKVSVIVNGVRYHVSIATKHNQPYSRYEFLEFGGYCKVEIREKRSRTVRFGLDVMSSAEEEVLILTLSETNSHTTWNVLSSLFLPFIISIVLLYLYLQLRKKILRHNLCDMFVICLGMSWFITIMAVHISFCVGEVCDLKIPNAIESSRESRVLSEVQEVPPFVLFTSLPLAGAEILRHMFKNSSNFFNVEVGRGAKFLDPCSTFHRFHHSSETLRDRKWFRGLAKDPKRVLPKLPHKLHKALPVVRLSDPAWGLKFSWLSKIVEERMRAIVVVRDPRGWVNAWLREIRVDTELRAAVHAAFDTVKNLKCSERNMSNFAPEFFEMQQALKDHSDKNDKNTLVQFLAHLWAAQTQAILRANAHFQMGGIRFVQLEDLVLKPRKTAEELSRFVGVPLSPATEHRLLTVVRTEQFGLGSSRELIGSRMVTAWEQELSAENIVRIEEICSELMKKLRYDLPD</sequence>
<dbReference type="Gene3D" id="1.50.10.100">
    <property type="entry name" value="Chondroitin AC/alginate lyase"/>
    <property type="match status" value="2"/>
</dbReference>
<gene>
    <name evidence="13" type="ORF">PMEA_00027597</name>
</gene>
<dbReference type="Pfam" id="PF16332">
    <property type="entry name" value="DUF4962"/>
    <property type="match status" value="2"/>
</dbReference>
<comment type="subcellular location">
    <subcellularLocation>
        <location evidence="1">Membrane</location>
        <topology evidence="1">Multi-pass membrane protein</topology>
    </subcellularLocation>
</comment>
<evidence type="ECO:0000256" key="5">
    <source>
        <dbReference type="ARBA" id="ARBA00022989"/>
    </source>
</evidence>
<dbReference type="EMBL" id="CALNXJ010000055">
    <property type="protein sequence ID" value="CAH3154112.1"/>
    <property type="molecule type" value="Genomic_DNA"/>
</dbReference>
<dbReference type="SUPFAM" id="SSF52540">
    <property type="entry name" value="P-loop containing nucleoside triphosphate hydrolases"/>
    <property type="match status" value="2"/>
</dbReference>
<evidence type="ECO:0000256" key="1">
    <source>
        <dbReference type="ARBA" id="ARBA00004141"/>
    </source>
</evidence>
<dbReference type="InterPro" id="IPR008929">
    <property type="entry name" value="Chondroitin_lyas"/>
</dbReference>
<dbReference type="Pfam" id="PF00685">
    <property type="entry name" value="Sulfotransfer_1"/>
    <property type="match status" value="1"/>
</dbReference>
<evidence type="ECO:0000256" key="7">
    <source>
        <dbReference type="ARBA" id="ARBA00023180"/>
    </source>
</evidence>
<feature type="transmembrane region" description="Helical" evidence="9">
    <location>
        <begin position="788"/>
        <end position="810"/>
    </location>
</feature>
<dbReference type="InterPro" id="IPR032518">
    <property type="entry name" value="HepII_N"/>
</dbReference>
<keyword evidence="5 9" id="KW-1133">Transmembrane helix</keyword>
<keyword evidence="14" id="KW-1185">Reference proteome</keyword>
<keyword evidence="3 9" id="KW-0812">Transmembrane</keyword>
<comment type="caution">
    <text evidence="13">The sequence shown here is derived from an EMBL/GenBank/DDBJ whole genome shotgun (WGS) entry which is preliminary data.</text>
</comment>
<feature type="domain" description="Sulfotransferase" evidence="11">
    <location>
        <begin position="2195"/>
        <end position="2385"/>
    </location>
</feature>
<feature type="domain" description="Heparinase II N-terminal" evidence="12">
    <location>
        <begin position="116"/>
        <end position="332"/>
    </location>
</feature>
<evidence type="ECO:0000256" key="10">
    <source>
        <dbReference type="SAM" id="SignalP"/>
    </source>
</evidence>
<evidence type="ECO:0000259" key="12">
    <source>
        <dbReference type="Pfam" id="PF16332"/>
    </source>
</evidence>
<keyword evidence="6 9" id="KW-0472">Membrane</keyword>
<protein>
    <submittedName>
        <fullName evidence="13">Uncharacterized protein</fullName>
    </submittedName>
</protein>
<feature type="transmembrane region" description="Helical" evidence="9">
    <location>
        <begin position="2042"/>
        <end position="2064"/>
    </location>
</feature>
<dbReference type="Gene3D" id="3.40.50.300">
    <property type="entry name" value="P-loop containing nucleotide triphosphate hydrolases"/>
    <property type="match status" value="2"/>
</dbReference>
<feature type="transmembrane region" description="Helical" evidence="9">
    <location>
        <begin position="2009"/>
        <end position="2030"/>
    </location>
</feature>
<keyword evidence="8" id="KW-0413">Isomerase</keyword>
<evidence type="ECO:0000313" key="14">
    <source>
        <dbReference type="Proteomes" id="UP001159428"/>
    </source>
</evidence>
<evidence type="ECO:0000313" key="13">
    <source>
        <dbReference type="EMBL" id="CAH3154112.1"/>
    </source>
</evidence>
<evidence type="ECO:0000256" key="6">
    <source>
        <dbReference type="ARBA" id="ARBA00023136"/>
    </source>
</evidence>
<evidence type="ECO:0000256" key="9">
    <source>
        <dbReference type="SAM" id="Phobius"/>
    </source>
</evidence>
<evidence type="ECO:0000256" key="8">
    <source>
        <dbReference type="ARBA" id="ARBA00023235"/>
    </source>
</evidence>
<feature type="transmembrane region" description="Helical" evidence="9">
    <location>
        <begin position="755"/>
        <end position="776"/>
    </location>
</feature>
<dbReference type="GO" id="GO:0016020">
    <property type="term" value="C:membrane"/>
    <property type="evidence" value="ECO:0007669"/>
    <property type="project" value="UniProtKB-SubCell"/>
</dbReference>
<evidence type="ECO:0000256" key="3">
    <source>
        <dbReference type="ARBA" id="ARBA00022692"/>
    </source>
</evidence>
<dbReference type="PANTHER" id="PTHR15532">
    <property type="match status" value="1"/>
</dbReference>
<dbReference type="InterPro" id="IPR052447">
    <property type="entry name" value="Dermatan-Sulfate_Isomerase"/>
</dbReference>
<feature type="chain" id="PRO_5043975929" evidence="10">
    <location>
        <begin position="18"/>
        <end position="2391"/>
    </location>
</feature>
<dbReference type="InterPro" id="IPR027417">
    <property type="entry name" value="P-loop_NTPase"/>
</dbReference>
<dbReference type="InterPro" id="IPR000863">
    <property type="entry name" value="Sulfotransferase_dom"/>
</dbReference>
<evidence type="ECO:0000256" key="4">
    <source>
        <dbReference type="ARBA" id="ARBA00022729"/>
    </source>
</evidence>
<organism evidence="13 14">
    <name type="scientific">Pocillopora meandrina</name>
    <dbReference type="NCBI Taxonomy" id="46732"/>
    <lineage>
        <taxon>Eukaryota</taxon>
        <taxon>Metazoa</taxon>
        <taxon>Cnidaria</taxon>
        <taxon>Anthozoa</taxon>
        <taxon>Hexacorallia</taxon>
        <taxon>Scleractinia</taxon>
        <taxon>Astrocoeniina</taxon>
        <taxon>Pocilloporidae</taxon>
        <taxon>Pocillopora</taxon>
    </lineage>
</organism>
<proteinExistence type="inferred from homology"/>
<comment type="similarity">
    <text evidence="2">Belongs to the dermatan-sulfate isomerase family.</text>
</comment>
<dbReference type="Proteomes" id="UP001159428">
    <property type="component" value="Unassembled WGS sequence"/>
</dbReference>
<dbReference type="GO" id="GO:0008146">
    <property type="term" value="F:sulfotransferase activity"/>
    <property type="evidence" value="ECO:0007669"/>
    <property type="project" value="InterPro"/>
</dbReference>
<dbReference type="GO" id="GO:0047757">
    <property type="term" value="F:chondroitin-glucuronate 5-epimerase activity"/>
    <property type="evidence" value="ECO:0007669"/>
    <property type="project" value="TreeGrafter"/>
</dbReference>
<accession>A0AAU9XPI3</accession>
<dbReference type="Gene3D" id="2.70.98.70">
    <property type="match status" value="2"/>
</dbReference>
<keyword evidence="4 10" id="KW-0732">Signal</keyword>